<dbReference type="EMBL" id="SWBO01000004">
    <property type="protein sequence ID" value="TKC01248.1"/>
    <property type="molecule type" value="Genomic_DNA"/>
</dbReference>
<dbReference type="InterPro" id="IPR000595">
    <property type="entry name" value="cNMP-bd_dom"/>
</dbReference>
<gene>
    <name evidence="2" type="ORF">FA045_08360</name>
</gene>
<accession>A0A4U1C5K5</accession>
<feature type="domain" description="Cyclic nucleotide-binding" evidence="1">
    <location>
        <begin position="32"/>
        <end position="116"/>
    </location>
</feature>
<name>A0A4U1C5K5_9SPHI</name>
<dbReference type="OrthoDB" id="1092431at2"/>
<dbReference type="AlphaFoldDB" id="A0A4U1C5K5"/>
<dbReference type="Gene3D" id="2.60.120.10">
    <property type="entry name" value="Jelly Rolls"/>
    <property type="match status" value="1"/>
</dbReference>
<sequence>MFETLLTYIKRHSESSLSDEDIMLIKKSFLFKSLKKKELFLEQGKVCQYTGFIIKGATRQFSIDASGIEHVIQLSIENWWSVDRESFLMKAPSVYNIEAWEDTDLLVLSLENLERIHSIPAIKEMFWQMNQSNFIASQKRLNYSISLPALERYEEFLKHYPEFVQRFPQHTIASYLGISKETLSRVRNKYVHK</sequence>
<evidence type="ECO:0000313" key="2">
    <source>
        <dbReference type="EMBL" id="TKC01248.1"/>
    </source>
</evidence>
<protein>
    <submittedName>
        <fullName evidence="2">Crp/Fnr family transcriptional regulator</fullName>
    </submittedName>
</protein>
<evidence type="ECO:0000313" key="3">
    <source>
        <dbReference type="Proteomes" id="UP000310477"/>
    </source>
</evidence>
<reference evidence="2 3" key="1">
    <citation type="submission" date="2019-04" db="EMBL/GenBank/DDBJ databases">
        <title>Pedobacter sp. AR-2-6 sp. nov., isolated from Arctic soil.</title>
        <authorList>
            <person name="Dahal R.H."/>
            <person name="Kim D.-U."/>
        </authorList>
    </citation>
    <scope>NUCLEOTIDE SEQUENCE [LARGE SCALE GENOMIC DNA]</scope>
    <source>
        <strain evidence="2 3">AR-2-6</strain>
    </source>
</reference>
<dbReference type="RefSeq" id="WP_136876452.1">
    <property type="nucleotide sequence ID" value="NZ_SWBO01000004.1"/>
</dbReference>
<dbReference type="InterPro" id="IPR014710">
    <property type="entry name" value="RmlC-like_jellyroll"/>
</dbReference>
<dbReference type="InterPro" id="IPR018490">
    <property type="entry name" value="cNMP-bd_dom_sf"/>
</dbReference>
<proteinExistence type="predicted"/>
<dbReference type="SUPFAM" id="SSF51206">
    <property type="entry name" value="cAMP-binding domain-like"/>
    <property type="match status" value="1"/>
</dbReference>
<dbReference type="Proteomes" id="UP000310477">
    <property type="component" value="Unassembled WGS sequence"/>
</dbReference>
<comment type="caution">
    <text evidence="2">The sequence shown here is derived from an EMBL/GenBank/DDBJ whole genome shotgun (WGS) entry which is preliminary data.</text>
</comment>
<dbReference type="Pfam" id="PF00027">
    <property type="entry name" value="cNMP_binding"/>
    <property type="match status" value="1"/>
</dbReference>
<evidence type="ECO:0000259" key="1">
    <source>
        <dbReference type="Pfam" id="PF00027"/>
    </source>
</evidence>
<organism evidence="2 3">
    <name type="scientific">Pedobacter cryotolerans</name>
    <dbReference type="NCBI Taxonomy" id="2571270"/>
    <lineage>
        <taxon>Bacteria</taxon>
        <taxon>Pseudomonadati</taxon>
        <taxon>Bacteroidota</taxon>
        <taxon>Sphingobacteriia</taxon>
        <taxon>Sphingobacteriales</taxon>
        <taxon>Sphingobacteriaceae</taxon>
        <taxon>Pedobacter</taxon>
    </lineage>
</organism>
<keyword evidence="3" id="KW-1185">Reference proteome</keyword>